<keyword evidence="1" id="KW-1133">Transmembrane helix</keyword>
<name>A0ABW6KIW7_9BACI</name>
<evidence type="ECO:0000256" key="1">
    <source>
        <dbReference type="SAM" id="Phobius"/>
    </source>
</evidence>
<keyword evidence="1" id="KW-0812">Transmembrane</keyword>
<protein>
    <submittedName>
        <fullName evidence="2">DUF3951 domain-containing protein</fullName>
    </submittedName>
</protein>
<proteinExistence type="predicted"/>
<keyword evidence="3" id="KW-1185">Reference proteome</keyword>
<feature type="transmembrane region" description="Helical" evidence="1">
    <location>
        <begin position="6"/>
        <end position="24"/>
    </location>
</feature>
<dbReference type="Pfam" id="PF13131">
    <property type="entry name" value="DUF3951"/>
    <property type="match status" value="1"/>
</dbReference>
<dbReference type="Proteomes" id="UP001601059">
    <property type="component" value="Unassembled WGS sequence"/>
</dbReference>
<accession>A0ABW6KIW7</accession>
<sequence length="81" mass="9217">MNVINLAVIGFPLVIVVIVMIGFYKVMVKKKNVSLFYTPFDQITGQTSVEFHEEQEVIAEDDDQGDDKDKNKAKIILRKNS</sequence>
<comment type="caution">
    <text evidence="2">The sequence shown here is derived from an EMBL/GenBank/DDBJ whole genome shotgun (WGS) entry which is preliminary data.</text>
</comment>
<gene>
    <name evidence="2" type="ORF">ACFYKX_19510</name>
</gene>
<dbReference type="EMBL" id="JBIACK010000011">
    <property type="protein sequence ID" value="MFE8702795.1"/>
    <property type="molecule type" value="Genomic_DNA"/>
</dbReference>
<evidence type="ECO:0000313" key="2">
    <source>
        <dbReference type="EMBL" id="MFE8702795.1"/>
    </source>
</evidence>
<dbReference type="InterPro" id="IPR025028">
    <property type="entry name" value="DUF3951"/>
</dbReference>
<organism evidence="2 3">
    <name type="scientific">Cytobacillus spartinae</name>
    <dbReference type="NCBI Taxonomy" id="3299023"/>
    <lineage>
        <taxon>Bacteria</taxon>
        <taxon>Bacillati</taxon>
        <taxon>Bacillota</taxon>
        <taxon>Bacilli</taxon>
        <taxon>Bacillales</taxon>
        <taxon>Bacillaceae</taxon>
        <taxon>Cytobacillus</taxon>
    </lineage>
</organism>
<keyword evidence="1" id="KW-0472">Membrane</keyword>
<dbReference type="RefSeq" id="WP_389362767.1">
    <property type="nucleotide sequence ID" value="NZ_JBIACK010000011.1"/>
</dbReference>
<reference evidence="2 3" key="1">
    <citation type="submission" date="2024-08" db="EMBL/GenBank/DDBJ databases">
        <title>Two novel Cytobacillus novel species.</title>
        <authorList>
            <person name="Liu G."/>
        </authorList>
    </citation>
    <scope>NUCLEOTIDE SEQUENCE [LARGE SCALE GENOMIC DNA]</scope>
    <source>
        <strain evidence="2 3">FJAT-54145</strain>
    </source>
</reference>
<evidence type="ECO:0000313" key="3">
    <source>
        <dbReference type="Proteomes" id="UP001601059"/>
    </source>
</evidence>